<evidence type="ECO:0000313" key="2">
    <source>
        <dbReference type="EMBL" id="SHK03198.1"/>
    </source>
</evidence>
<protein>
    <submittedName>
        <fullName evidence="2">Uncharacterized protein</fullName>
    </submittedName>
</protein>
<keyword evidence="1" id="KW-0812">Transmembrane</keyword>
<keyword evidence="1" id="KW-1133">Transmembrane helix</keyword>
<feature type="transmembrane region" description="Helical" evidence="1">
    <location>
        <begin position="30"/>
        <end position="49"/>
    </location>
</feature>
<keyword evidence="3" id="KW-1185">Reference proteome</keyword>
<evidence type="ECO:0000313" key="3">
    <source>
        <dbReference type="Proteomes" id="UP000184080"/>
    </source>
</evidence>
<accession>A0A1M6P5I7</accession>
<proteinExistence type="predicted"/>
<sequence>MKIVKLVILIIWSLINIVYGIKVSEDTSAFYSYTEIALYTINLLIYLYFNYKYINTISKKINVIYLLFLIIFMSLWSFYLKIIITDKNISNYDFISSIILFLTLISIVIYSFYVMFSKNKKQTHMF</sequence>
<dbReference type="Proteomes" id="UP000184080">
    <property type="component" value="Unassembled WGS sequence"/>
</dbReference>
<keyword evidence="1" id="KW-0472">Membrane</keyword>
<gene>
    <name evidence="2" type="ORF">SAMN05444401_0423</name>
</gene>
<reference evidence="2 3" key="1">
    <citation type="submission" date="2016-11" db="EMBL/GenBank/DDBJ databases">
        <authorList>
            <person name="Jaros S."/>
            <person name="Januszkiewicz K."/>
            <person name="Wedrychowicz H."/>
        </authorList>
    </citation>
    <scope>NUCLEOTIDE SEQUENCE [LARGE SCALE GENOMIC DNA]</scope>
    <source>
        <strain evidence="2 3">DSM 21864</strain>
    </source>
</reference>
<dbReference type="AlphaFoldDB" id="A0A1M6P5I7"/>
<dbReference type="EMBL" id="FQZO01000014">
    <property type="protein sequence ID" value="SHK03198.1"/>
    <property type="molecule type" value="Genomic_DNA"/>
</dbReference>
<feature type="transmembrane region" description="Helical" evidence="1">
    <location>
        <begin position="61"/>
        <end position="82"/>
    </location>
</feature>
<feature type="transmembrane region" description="Helical" evidence="1">
    <location>
        <begin position="94"/>
        <end position="116"/>
    </location>
</feature>
<name>A0A1M6P5I7_9CLOT</name>
<evidence type="ECO:0000256" key="1">
    <source>
        <dbReference type="SAM" id="Phobius"/>
    </source>
</evidence>
<organism evidence="2 3">
    <name type="scientific">Clostridium amylolyticum</name>
    <dbReference type="NCBI Taxonomy" id="1121298"/>
    <lineage>
        <taxon>Bacteria</taxon>
        <taxon>Bacillati</taxon>
        <taxon>Bacillota</taxon>
        <taxon>Clostridia</taxon>
        <taxon>Eubacteriales</taxon>
        <taxon>Clostridiaceae</taxon>
        <taxon>Clostridium</taxon>
    </lineage>
</organism>